<dbReference type="RefSeq" id="WP_184537056.1">
    <property type="nucleotide sequence ID" value="NZ_JACHJW010000001.1"/>
</dbReference>
<gene>
    <name evidence="4" type="ORF">FHR38_005202</name>
</gene>
<evidence type="ECO:0000259" key="2">
    <source>
        <dbReference type="Pfam" id="PF10128"/>
    </source>
</evidence>
<evidence type="ECO:0000256" key="1">
    <source>
        <dbReference type="SAM" id="MobiDB-lite"/>
    </source>
</evidence>
<comment type="caution">
    <text evidence="4">The sequence shown here is derived from an EMBL/GenBank/DDBJ whole genome shotgun (WGS) entry which is preliminary data.</text>
</comment>
<dbReference type="Proteomes" id="UP000578819">
    <property type="component" value="Unassembled WGS sequence"/>
</dbReference>
<evidence type="ECO:0000313" key="5">
    <source>
        <dbReference type="Proteomes" id="UP000578819"/>
    </source>
</evidence>
<protein>
    <submittedName>
        <fullName evidence="4">Glucose-6-phosphate dehydrogenase assembly protein OpcA</fullName>
    </submittedName>
</protein>
<dbReference type="Pfam" id="PF10128">
    <property type="entry name" value="OpcA_G6PD_assem"/>
    <property type="match status" value="1"/>
</dbReference>
<dbReference type="PANTHER" id="PTHR38658:SF1">
    <property type="entry name" value="OXPP CYCLE PROTEIN OPCA-RELATED"/>
    <property type="match status" value="1"/>
</dbReference>
<dbReference type="PANTHER" id="PTHR38658">
    <property type="entry name" value="OXPP CYCLE PROTEIN OPCA-RELATED"/>
    <property type="match status" value="1"/>
</dbReference>
<accession>A0A7W7SV19</accession>
<dbReference type="InterPro" id="IPR046801">
    <property type="entry name" value="OpcA_G6PD_N"/>
</dbReference>
<dbReference type="InterPro" id="IPR004555">
    <property type="entry name" value="G6PDH_assembly_OpcA"/>
</dbReference>
<reference evidence="4 5" key="1">
    <citation type="submission" date="2020-08" db="EMBL/GenBank/DDBJ databases">
        <title>Sequencing the genomes of 1000 actinobacteria strains.</title>
        <authorList>
            <person name="Klenk H.-P."/>
        </authorList>
    </citation>
    <scope>NUCLEOTIDE SEQUENCE [LARGE SCALE GENOMIC DNA]</scope>
    <source>
        <strain evidence="4 5">DSM 45886</strain>
    </source>
</reference>
<dbReference type="InterPro" id="IPR046802">
    <property type="entry name" value="OpcA_G6PD_C"/>
</dbReference>
<proteinExistence type="predicted"/>
<evidence type="ECO:0000259" key="3">
    <source>
        <dbReference type="Pfam" id="PF20171"/>
    </source>
</evidence>
<name>A0A7W7SV19_9ACTN</name>
<feature type="domain" description="Glucose-6-phosphate dehydrogenase assembly protein OpcA C-terminal" evidence="3">
    <location>
        <begin position="165"/>
        <end position="295"/>
    </location>
</feature>
<dbReference type="AlphaFoldDB" id="A0A7W7SV19"/>
<feature type="region of interest" description="Disordered" evidence="1">
    <location>
        <begin position="320"/>
        <end position="348"/>
    </location>
</feature>
<organism evidence="4 5">
    <name type="scientific">Micromonospora polyrhachis</name>
    <dbReference type="NCBI Taxonomy" id="1282883"/>
    <lineage>
        <taxon>Bacteria</taxon>
        <taxon>Bacillati</taxon>
        <taxon>Actinomycetota</taxon>
        <taxon>Actinomycetes</taxon>
        <taxon>Micromonosporales</taxon>
        <taxon>Micromonosporaceae</taxon>
        <taxon>Micromonospora</taxon>
    </lineage>
</organism>
<keyword evidence="5" id="KW-1185">Reference proteome</keyword>
<dbReference type="EMBL" id="JACHJW010000001">
    <property type="protein sequence ID" value="MBB4961469.1"/>
    <property type="molecule type" value="Genomic_DNA"/>
</dbReference>
<feature type="domain" description="Glucose-6-phosphate dehydrogenase assembly protein OpcA N-terminal" evidence="2">
    <location>
        <begin position="50"/>
        <end position="160"/>
    </location>
</feature>
<sequence length="348" mass="37633">MIGLWDTTGNEVVKALAAERRSAGGVASGMALTLIVVADERQVREAEAAATIAAAAHPCRLLVVVRSDVDRDRDRLDAEIVVGGRLGPCEAVVMRMYGRLALHAESVVMPLLVPDVPVVTWWHGEPPEEIATDFLGVVADRRITDSAQAANPIEALRLRAADYAPGDTDLAWTRITLWRTLVAGAFDTVNAEITEATVVAPTSDPTAALMCGWLSARLGIIPKWEQSDHFQRMRSVELCTASGDHLLLTREDSVATFQRTGQAERQLPLVRRPLGEELAEELRRLDPDQIYAEALGAMAGTPGLQARPDRRVHVWKDPATAQRAEAGITSHATTSETGRPDLPQGGVV</sequence>
<evidence type="ECO:0000313" key="4">
    <source>
        <dbReference type="EMBL" id="MBB4961469.1"/>
    </source>
</evidence>
<dbReference type="Pfam" id="PF20171">
    <property type="entry name" value="OpcA_G6PD_C"/>
    <property type="match status" value="1"/>
</dbReference>